<keyword evidence="4" id="KW-1185">Reference proteome</keyword>
<evidence type="ECO:0000259" key="2">
    <source>
        <dbReference type="PROSITE" id="PS51464"/>
    </source>
</evidence>
<evidence type="ECO:0000256" key="1">
    <source>
        <dbReference type="SAM" id="MobiDB-lite"/>
    </source>
</evidence>
<dbReference type="InterPro" id="IPR046348">
    <property type="entry name" value="SIS_dom_sf"/>
</dbReference>
<dbReference type="InterPro" id="IPR001347">
    <property type="entry name" value="SIS_dom"/>
</dbReference>
<dbReference type="RefSeq" id="WP_344751949.1">
    <property type="nucleotide sequence ID" value="NZ_BAABBW010000001.1"/>
</dbReference>
<dbReference type="PANTHER" id="PTHR30514">
    <property type="entry name" value="GLUCOKINASE"/>
    <property type="match status" value="1"/>
</dbReference>
<feature type="region of interest" description="Disordered" evidence="1">
    <location>
        <begin position="211"/>
        <end position="233"/>
    </location>
</feature>
<proteinExistence type="predicted"/>
<dbReference type="EMBL" id="BAABBW010000001">
    <property type="protein sequence ID" value="GAA4170161.1"/>
    <property type="molecule type" value="Genomic_DNA"/>
</dbReference>
<dbReference type="Pfam" id="PF01380">
    <property type="entry name" value="SIS"/>
    <property type="match status" value="1"/>
</dbReference>
<sequence>MSSGSASDRLLRSPDDRFAARLSERRSSLALQEKLIRQERSNLDAAFQRLLAEGSVVQAAGAVVAARRRFVSGSGKSLAYATLLAADLGAGVSGVTLVDDATVRMVDVLTEVRSSDVLVVFSLRRYRRNTVQFAAGFAAAGGTVVAITDEPDSPVARVAQSVVVVPTESASFADSPTAVAAVCHLLSTLVTASAKGARRRLADRDRVARELELYTEETPAPGEAGRRRPQGRT</sequence>
<dbReference type="PANTHER" id="PTHR30514:SF18">
    <property type="entry name" value="RPIR-FAMILY TRANSCRIPTIONAL REGULATOR"/>
    <property type="match status" value="1"/>
</dbReference>
<dbReference type="PROSITE" id="PS51464">
    <property type="entry name" value="SIS"/>
    <property type="match status" value="1"/>
</dbReference>
<dbReference type="SUPFAM" id="SSF53697">
    <property type="entry name" value="SIS domain"/>
    <property type="match status" value="1"/>
</dbReference>
<dbReference type="Gene3D" id="3.40.50.10490">
    <property type="entry name" value="Glucose-6-phosphate isomerase like protein, domain 1"/>
    <property type="match status" value="1"/>
</dbReference>
<evidence type="ECO:0000313" key="4">
    <source>
        <dbReference type="Proteomes" id="UP001501079"/>
    </source>
</evidence>
<protein>
    <recommendedName>
        <fullName evidence="2">SIS domain-containing protein</fullName>
    </recommendedName>
</protein>
<dbReference type="InterPro" id="IPR047640">
    <property type="entry name" value="RpiR-like"/>
</dbReference>
<gene>
    <name evidence="3" type="ORF">GCM10022287_07670</name>
</gene>
<accession>A0ABP7ZTM7</accession>
<comment type="caution">
    <text evidence="3">The sequence shown here is derived from an EMBL/GenBank/DDBJ whole genome shotgun (WGS) entry which is preliminary data.</text>
</comment>
<organism evidence="3 4">
    <name type="scientific">Gryllotalpicola koreensis</name>
    <dbReference type="NCBI Taxonomy" id="993086"/>
    <lineage>
        <taxon>Bacteria</taxon>
        <taxon>Bacillati</taxon>
        <taxon>Actinomycetota</taxon>
        <taxon>Actinomycetes</taxon>
        <taxon>Micrococcales</taxon>
        <taxon>Microbacteriaceae</taxon>
        <taxon>Gryllotalpicola</taxon>
    </lineage>
</organism>
<reference evidence="4" key="1">
    <citation type="journal article" date="2019" name="Int. J. Syst. Evol. Microbiol.">
        <title>The Global Catalogue of Microorganisms (GCM) 10K type strain sequencing project: providing services to taxonomists for standard genome sequencing and annotation.</title>
        <authorList>
            <consortium name="The Broad Institute Genomics Platform"/>
            <consortium name="The Broad Institute Genome Sequencing Center for Infectious Disease"/>
            <person name="Wu L."/>
            <person name="Ma J."/>
        </authorList>
    </citation>
    <scope>NUCLEOTIDE SEQUENCE [LARGE SCALE GENOMIC DNA]</scope>
    <source>
        <strain evidence="4">JCM 17591</strain>
    </source>
</reference>
<evidence type="ECO:0000313" key="3">
    <source>
        <dbReference type="EMBL" id="GAA4170161.1"/>
    </source>
</evidence>
<feature type="domain" description="SIS" evidence="2">
    <location>
        <begin position="59"/>
        <end position="202"/>
    </location>
</feature>
<dbReference type="Proteomes" id="UP001501079">
    <property type="component" value="Unassembled WGS sequence"/>
</dbReference>
<name>A0ABP7ZTM7_9MICO</name>